<dbReference type="Proteomes" id="UP000198598">
    <property type="component" value="Unassembled WGS sequence"/>
</dbReference>
<proteinExistence type="predicted"/>
<dbReference type="EMBL" id="FOLQ01000030">
    <property type="protein sequence ID" value="SFF13618.1"/>
    <property type="molecule type" value="Genomic_DNA"/>
</dbReference>
<reference evidence="1 2" key="1">
    <citation type="submission" date="2016-10" db="EMBL/GenBank/DDBJ databases">
        <authorList>
            <person name="de Groot N.N."/>
        </authorList>
    </citation>
    <scope>NUCLEOTIDE SEQUENCE [LARGE SCALE GENOMIC DNA]</scope>
    <source>
        <strain evidence="1 2">DSM 26130</strain>
    </source>
</reference>
<dbReference type="InterPro" id="IPR011042">
    <property type="entry name" value="6-blade_b-propeller_TolB-like"/>
</dbReference>
<dbReference type="RefSeq" id="WP_245776900.1">
    <property type="nucleotide sequence ID" value="NZ_FOLQ01000030.1"/>
</dbReference>
<keyword evidence="2" id="KW-1185">Reference proteome</keyword>
<gene>
    <name evidence="1" type="ORF">SAMN05216167_13043</name>
</gene>
<evidence type="ECO:0000313" key="2">
    <source>
        <dbReference type="Proteomes" id="UP000198598"/>
    </source>
</evidence>
<organism evidence="1 2">
    <name type="scientific">Spirosoma endophyticum</name>
    <dbReference type="NCBI Taxonomy" id="662367"/>
    <lineage>
        <taxon>Bacteria</taxon>
        <taxon>Pseudomonadati</taxon>
        <taxon>Bacteroidota</taxon>
        <taxon>Cytophagia</taxon>
        <taxon>Cytophagales</taxon>
        <taxon>Cytophagaceae</taxon>
        <taxon>Spirosoma</taxon>
    </lineage>
</organism>
<evidence type="ECO:0000313" key="1">
    <source>
        <dbReference type="EMBL" id="SFF13618.1"/>
    </source>
</evidence>
<dbReference type="Gene3D" id="2.120.10.30">
    <property type="entry name" value="TolB, C-terminal domain"/>
    <property type="match status" value="1"/>
</dbReference>
<sequence length="109" mass="12615">MSTGNNQLEEVFSDDTYQLTGVAVSKDGRLFSCYPLWPGPHQYSVVEILPDNGVKPYPDELWNSWQEGDNGKNKWVCVQAVYVDQENNLWVVDPACRTWNRFMTLVLNW</sequence>
<name>A0A1I2G8T8_9BACT</name>
<dbReference type="AlphaFoldDB" id="A0A1I2G8T8"/>
<accession>A0A1I2G8T8</accession>
<dbReference type="STRING" id="662367.SAMN05216167_13043"/>
<protein>
    <submittedName>
        <fullName evidence="1">Uncharacterized protein</fullName>
    </submittedName>
</protein>